<keyword evidence="3" id="KW-1185">Reference proteome</keyword>
<dbReference type="Gene3D" id="1.20.120.330">
    <property type="entry name" value="Nucleotidyltransferases domain 2"/>
    <property type="match status" value="1"/>
</dbReference>
<evidence type="ECO:0000313" key="2">
    <source>
        <dbReference type="EMBL" id="TVZ06365.1"/>
    </source>
</evidence>
<proteinExistence type="predicted"/>
<organism evidence="2 3">
    <name type="scientific">Trebonia kvetii</name>
    <dbReference type="NCBI Taxonomy" id="2480626"/>
    <lineage>
        <taxon>Bacteria</taxon>
        <taxon>Bacillati</taxon>
        <taxon>Actinomycetota</taxon>
        <taxon>Actinomycetes</taxon>
        <taxon>Streptosporangiales</taxon>
        <taxon>Treboniaceae</taxon>
        <taxon>Trebonia</taxon>
    </lineage>
</organism>
<dbReference type="AlphaFoldDB" id="A0A6P2C797"/>
<dbReference type="OrthoDB" id="3728235at2"/>
<gene>
    <name evidence="2" type="ORF">EAS64_02780</name>
</gene>
<evidence type="ECO:0000313" key="3">
    <source>
        <dbReference type="Proteomes" id="UP000460272"/>
    </source>
</evidence>
<feature type="domain" description="HEPN" evidence="1">
    <location>
        <begin position="30"/>
        <end position="143"/>
    </location>
</feature>
<sequence length="156" mass="16697">MSWETGSERIRELLNGGDLSRVPPDTGLARRMLADAGRHLATAAAAESTGDLAGAYQLAYDALRKSAASLLEAQGLRATSRGGHIAVQEAVTAQFGSTIRALRSFSRLRRARNSFEYPSTETPSPSGDDVKDAIRVAREVNDAAGKILESKILSPW</sequence>
<dbReference type="EMBL" id="RPFW01000001">
    <property type="protein sequence ID" value="TVZ06365.1"/>
    <property type="molecule type" value="Genomic_DNA"/>
</dbReference>
<dbReference type="RefSeq" id="WP_145851120.1">
    <property type="nucleotide sequence ID" value="NZ_RPFW01000001.1"/>
</dbReference>
<name>A0A6P2C797_9ACTN</name>
<dbReference type="Pfam" id="PF05168">
    <property type="entry name" value="HEPN"/>
    <property type="match status" value="1"/>
</dbReference>
<reference evidence="2 3" key="1">
    <citation type="submission" date="2018-11" db="EMBL/GenBank/DDBJ databases">
        <title>Trebonia kvetii gen.nov., sp.nov., a novel acidophilic actinobacterium, and proposal of the new actinobacterial family Treboniaceae fam. nov.</title>
        <authorList>
            <person name="Rapoport D."/>
            <person name="Sagova-Mareckova M."/>
            <person name="Sedlacek I."/>
            <person name="Provaznik J."/>
            <person name="Kralova S."/>
            <person name="Pavlinic D."/>
            <person name="Benes V."/>
            <person name="Kopecky J."/>
        </authorList>
    </citation>
    <scope>NUCLEOTIDE SEQUENCE [LARGE SCALE GENOMIC DNA]</scope>
    <source>
        <strain evidence="2 3">15Tr583</strain>
    </source>
</reference>
<dbReference type="Proteomes" id="UP000460272">
    <property type="component" value="Unassembled WGS sequence"/>
</dbReference>
<comment type="caution">
    <text evidence="2">The sequence shown here is derived from an EMBL/GenBank/DDBJ whole genome shotgun (WGS) entry which is preliminary data.</text>
</comment>
<accession>A0A6P2C797</accession>
<dbReference type="InterPro" id="IPR007842">
    <property type="entry name" value="HEPN_dom"/>
</dbReference>
<evidence type="ECO:0000259" key="1">
    <source>
        <dbReference type="Pfam" id="PF05168"/>
    </source>
</evidence>
<protein>
    <submittedName>
        <fullName evidence="2">HEPN domain-containing protein</fullName>
    </submittedName>
</protein>